<comment type="caution">
    <text evidence="1">The sequence shown here is derived from an EMBL/GenBank/DDBJ whole genome shotgun (WGS) entry which is preliminary data.</text>
</comment>
<evidence type="ECO:0000313" key="1">
    <source>
        <dbReference type="EMBL" id="KAJ3526910.1"/>
    </source>
</evidence>
<protein>
    <submittedName>
        <fullName evidence="1">Uncharacterized protein</fullName>
    </submittedName>
</protein>
<keyword evidence="2" id="KW-1185">Reference proteome</keyword>
<reference evidence="1" key="1">
    <citation type="submission" date="2022-08" db="EMBL/GenBank/DDBJ databases">
        <title>Genome Sequence of Fusarium decemcellulare.</title>
        <authorList>
            <person name="Buettner E."/>
        </authorList>
    </citation>
    <scope>NUCLEOTIDE SEQUENCE</scope>
    <source>
        <strain evidence="1">Babe19</strain>
    </source>
</reference>
<gene>
    <name evidence="1" type="ORF">NM208_g10963</name>
</gene>
<organism evidence="1 2">
    <name type="scientific">Fusarium decemcellulare</name>
    <dbReference type="NCBI Taxonomy" id="57161"/>
    <lineage>
        <taxon>Eukaryota</taxon>
        <taxon>Fungi</taxon>
        <taxon>Dikarya</taxon>
        <taxon>Ascomycota</taxon>
        <taxon>Pezizomycotina</taxon>
        <taxon>Sordariomycetes</taxon>
        <taxon>Hypocreomycetidae</taxon>
        <taxon>Hypocreales</taxon>
        <taxon>Nectriaceae</taxon>
        <taxon>Fusarium</taxon>
        <taxon>Fusarium decemcellulare species complex</taxon>
    </lineage>
</organism>
<accession>A0ACC1RW09</accession>
<dbReference type="EMBL" id="JANRMS010001647">
    <property type="protein sequence ID" value="KAJ3526910.1"/>
    <property type="molecule type" value="Genomic_DNA"/>
</dbReference>
<sequence length="454" mass="51670">MSNYTSGPDADLIFSIWPTNPAAQELLNELAKSLDNDSFSHDQPEFEYIDIQFDPGCQWGLIHSIVSETDEVTLDDEGYEDLMFSFQIHRETGEILLINESEAQPCKFYGDSRVPVPSDSHLEGTVVDPDINLEFGVGGRRATKYRWRIEWHEDSLPDFAKWVDTWGDRRLGHDGTVMDIPPEACTRNKQAIERYLTRTNLSFTYENSVSKAVDVYSGQCVAIKSIVRFDNTIPIEATDFAKLSHPNIMEIFQVIIASSEVRMIMPLEDGDLESLVETDEDFFFVDGLMEPGDEIGLPILHHMAKALDYLDFKGIIHHDVKPGNILYHWTGDAYHYRLADFGISTFVDDEPSFLGTRPYKAPEVMFEDLEVQNEHTPKLDIWSLCATIVDVFRIDKFHYSKCYEDWDIMRAVIHDAKMVGGIVEKMAHTNPHKRVSAADILDEVFGGVGRTTPI</sequence>
<name>A0ACC1RW09_9HYPO</name>
<evidence type="ECO:0000313" key="2">
    <source>
        <dbReference type="Proteomes" id="UP001148629"/>
    </source>
</evidence>
<proteinExistence type="predicted"/>
<dbReference type="Proteomes" id="UP001148629">
    <property type="component" value="Unassembled WGS sequence"/>
</dbReference>